<evidence type="ECO:0000313" key="10">
    <source>
        <dbReference type="Proteomes" id="UP000095280"/>
    </source>
</evidence>
<keyword evidence="10" id="KW-1185">Reference proteome</keyword>
<keyword evidence="4" id="KW-0963">Cytoplasm</keyword>
<comment type="subcellular location">
    <subcellularLocation>
        <location evidence="1">Cytoplasm</location>
    </subcellularLocation>
</comment>
<reference evidence="11 12" key="1">
    <citation type="submission" date="2016-11" db="UniProtKB">
        <authorList>
            <consortium name="WormBaseParasite"/>
        </authorList>
    </citation>
    <scope>IDENTIFICATION</scope>
</reference>
<comment type="similarity">
    <text evidence="2">Belongs to the LZTFL1 family.</text>
</comment>
<dbReference type="Proteomes" id="UP000095280">
    <property type="component" value="Unplaced"/>
</dbReference>
<dbReference type="WBParaSite" id="maker-uti_cns_0001725-snap-gene-0.7-mRNA-1">
    <property type="protein sequence ID" value="maker-uti_cns_0001725-snap-gene-0.7-mRNA-1"/>
    <property type="gene ID" value="maker-uti_cns_0001725-snap-gene-0.7"/>
</dbReference>
<evidence type="ECO:0000256" key="4">
    <source>
        <dbReference type="ARBA" id="ARBA00022490"/>
    </source>
</evidence>
<name>A0A1I8HSP9_9PLAT</name>
<dbReference type="GO" id="GO:0005737">
    <property type="term" value="C:cytoplasm"/>
    <property type="evidence" value="ECO:0007669"/>
    <property type="project" value="UniProtKB-SubCell"/>
</dbReference>
<dbReference type="InterPro" id="IPR026157">
    <property type="entry name" value="LZTFL1"/>
</dbReference>
<evidence type="ECO:0000256" key="8">
    <source>
        <dbReference type="SAM" id="Coils"/>
    </source>
</evidence>
<dbReference type="AlphaFoldDB" id="A0A1I8HSP9"/>
<dbReference type="PANTHER" id="PTHR21635:SF0">
    <property type="entry name" value="LEUCINE ZIPPER TRANSCRIPTION FACTOR-LIKE PROTEIN 1"/>
    <property type="match status" value="1"/>
</dbReference>
<organism evidence="10 12">
    <name type="scientific">Macrostomum lignano</name>
    <dbReference type="NCBI Taxonomy" id="282301"/>
    <lineage>
        <taxon>Eukaryota</taxon>
        <taxon>Metazoa</taxon>
        <taxon>Spiralia</taxon>
        <taxon>Lophotrochozoa</taxon>
        <taxon>Platyhelminthes</taxon>
        <taxon>Rhabditophora</taxon>
        <taxon>Macrostomorpha</taxon>
        <taxon>Macrostomida</taxon>
        <taxon>Macrostomidae</taxon>
        <taxon>Macrostomum</taxon>
    </lineage>
</organism>
<accession>A0A1I8HSP9</accession>
<evidence type="ECO:0000256" key="5">
    <source>
        <dbReference type="ARBA" id="ARBA00023054"/>
    </source>
</evidence>
<dbReference type="PANTHER" id="PTHR21635">
    <property type="entry name" value="LEUCINE ZIPPER TRANSCRIPTION FACTOR LIKE"/>
    <property type="match status" value="1"/>
</dbReference>
<evidence type="ECO:0000256" key="3">
    <source>
        <dbReference type="ARBA" id="ARBA00018920"/>
    </source>
</evidence>
<feature type="coiled-coil region" evidence="8">
    <location>
        <begin position="253"/>
        <end position="280"/>
    </location>
</feature>
<feature type="region of interest" description="Disordered" evidence="9">
    <location>
        <begin position="207"/>
        <end position="227"/>
    </location>
</feature>
<comment type="subunit">
    <text evidence="7">Self-associates. Interacts with BBS9; the interaction mediates the association of LZTL1 with the BBsome complex and regulates BBSome ciliary trafficking.</text>
</comment>
<evidence type="ECO:0000256" key="7">
    <source>
        <dbReference type="ARBA" id="ARBA00026004"/>
    </source>
</evidence>
<evidence type="ECO:0000256" key="6">
    <source>
        <dbReference type="ARBA" id="ARBA00024898"/>
    </source>
</evidence>
<evidence type="ECO:0000256" key="1">
    <source>
        <dbReference type="ARBA" id="ARBA00004496"/>
    </source>
</evidence>
<dbReference type="GO" id="GO:1903565">
    <property type="term" value="P:negative regulation of protein localization to cilium"/>
    <property type="evidence" value="ECO:0007669"/>
    <property type="project" value="TreeGrafter"/>
</dbReference>
<proteinExistence type="inferred from homology"/>
<dbReference type="Pfam" id="PF15294">
    <property type="entry name" value="Leu_zip"/>
    <property type="match status" value="1"/>
</dbReference>
<evidence type="ECO:0000313" key="11">
    <source>
        <dbReference type="WBParaSite" id="maker-uti_cns_0001725-snap-gene-0.7-mRNA-1"/>
    </source>
</evidence>
<sequence length="285" mass="32925">MSALGLNDHHQTNIVQYLRFARYQRGQRLKSVLGCFDDIRDSRLKDEANFTIDEVEDLLADLEENVRTEVEAELINGAHTNILLLRQLFQQAEKWHLRLSADVSELENKALLDRIREFEEAEFSGAGADARPHLAPVNDTGSTELLRQEIGRLHVQIGQLEERLQDAQIEAERLKTDKLDLARQLAQGVKGGDRLVRDLEKELERMRDDRREMRAQHSGLGPDEAEDELSRVRALLSLAEQELELKVSQTAPFRNLKQMLQKKNDQIKDLRRRLAQFEDDDEDDD</sequence>
<protein>
    <recommendedName>
        <fullName evidence="3">Leucine zipper transcription factor-like protein 1</fullName>
    </recommendedName>
</protein>
<feature type="coiled-coil region" evidence="8">
    <location>
        <begin position="45"/>
        <end position="72"/>
    </location>
</feature>
<evidence type="ECO:0000313" key="12">
    <source>
        <dbReference type="WBParaSite" id="maker-uti_cns_0007797-snap-gene-0.3-mRNA-1"/>
    </source>
</evidence>
<keyword evidence="5 8" id="KW-0175">Coiled coil</keyword>
<evidence type="ECO:0000256" key="2">
    <source>
        <dbReference type="ARBA" id="ARBA00008868"/>
    </source>
</evidence>
<dbReference type="WBParaSite" id="maker-uti_cns_0007797-snap-gene-0.3-mRNA-1">
    <property type="protein sequence ID" value="maker-uti_cns_0007797-snap-gene-0.3-mRNA-1"/>
    <property type="gene ID" value="maker-uti_cns_0007797-snap-gene-0.3"/>
</dbReference>
<comment type="function">
    <text evidence="6">Regulates ciliary localization of the BBSome complex. Together with the BBSome complex, controls SMO ciliary trafficking and contributes to the sonic hedgehog (SHH) pathway regulation. May play a role in neurite outgrowth. May have tumor suppressor function.</text>
</comment>
<evidence type="ECO:0000256" key="9">
    <source>
        <dbReference type="SAM" id="MobiDB-lite"/>
    </source>
</evidence>